<sequence>MFQGPQSESSRLWQDGGSSSHFQFYITASRSDNFQTVMAASCSRNSSSDSPDILPGGWKQLSDYVYEVSRPSDGYFDLEVVFLHGFCSKGDRDAYYQTWMKADGSGNWLDTWLKESFPGARILSVSYDSSLKTSFCSGRMDMYLLGESLVQSLVDLAGVGSRCPVVLVGHCLGGMVLKKIVHFAESSANEERSSKSVSRPYQRFLGHLRGAFFLSTPHLGSDVHIQGMVHEGGPLLENLKLLGTESARMNAEFLKLRIRYKWRTFGVFPANQTATTKLLPFLADTADAHIDWDSVPEYISIVEEASGRADTDGFSVIPGVDHFTISRSSTSFAHIISFLRKIKEEEEGYATQLQRSFGLHTKIMDLDQRLDNVLKALQLVASEPLRLALVGVDGIGKSTLSKQVVNVIRHQFEYICHVELEGVKRSRRRKQLEGLVAQNLCYPNGRSVGIGEGKQAWFVIRGKKVLIIIDDVESEEEISELLTPNWCGYGSRLIITSSRQEWSQLIVHRVPSLSEEASYQLLVTYLDEAIVRFIPHQLMLQVVDECDGLPLVLEIMGKYLRNKRDVEIWSGALKRLQTEDSIDGCSEGNVLWKKLHVSFRTLAELEKSIFLDLATFDLVPPDGRQYDLQIFQSAWRAHWDRGVVKVALLNLEERSFLRLEGENHPHNSGGRLIGPSKSYVRIHRQLRHMGRWISRPEKSNPKECRWISQFHDLEALLLMSEGASNVSRPKTEVLSICMENKKIFRAGSESRFQNIGLPVQWTCMSRLDALRLLRISTMHFMGSDKLQFSPKLALLHMENCTRIPLKETWWLPFSRLSSWPLRDENIQELGGLCVLIFENCSFVQLPQNFHMLQNLEVLQIRSGGKPMGPLPENIGFLPALKHLLLDVSVKTVPSSLLRLPALQSLALSGEHLQAWPTPTIVDPNCHLTVLTKLHLKDLPALVELPDTFGGLASLEDLEIESCSALKKLPEGFGALSKLRELSVRSCSKLEMLCESFSSLSQLRRLTLDRLPKLKMLPVTMGDLSSLEDVQLDHCDAIRELPESFASLQSLLQLEISNCNELRGLPKFDQLRSLKDLFIGACSKCSYSPDFLLHLISAESIIIDSVRYRPDGVDDNGRELPEPLKQISSQCTLNSNDPQKLPVSVGLSSQSEELNSHSSARFAGVVDSALCLPGLNCQGPQVYGDMNGAPQSSVQWTSATSSQVEDYTNSTGVPGFVGQPSDLYELTLTDCKLTSRSLMRRLGSLRDLRLERCGGVADILEAMMMCTGFLKCLESYLSYRGLLNIGLSQGSLTKVGSNDVDTSWKNLDKNHVTVKVACGRVKLDGDLSWRVKTLQFQVEPTGL</sequence>
<dbReference type="Gene3D" id="3.80.10.10">
    <property type="entry name" value="Ribonuclease Inhibitor"/>
    <property type="match status" value="2"/>
</dbReference>
<dbReference type="EMBL" id="JBJQOH010000007">
    <property type="protein sequence ID" value="KAL3679083.1"/>
    <property type="molecule type" value="Genomic_DNA"/>
</dbReference>
<dbReference type="InterPro" id="IPR042197">
    <property type="entry name" value="Apaf_helical"/>
</dbReference>
<keyword evidence="5" id="KW-1185">Reference proteome</keyword>
<gene>
    <name evidence="4" type="ORF">R1sor_022039</name>
</gene>
<dbReference type="PRINTS" id="PR00364">
    <property type="entry name" value="DISEASERSIST"/>
</dbReference>
<dbReference type="Pfam" id="PF05057">
    <property type="entry name" value="DUF676"/>
    <property type="match status" value="1"/>
</dbReference>
<dbReference type="SUPFAM" id="SSF53474">
    <property type="entry name" value="alpha/beta-Hydrolases"/>
    <property type="match status" value="1"/>
</dbReference>
<dbReference type="InterPro" id="IPR032675">
    <property type="entry name" value="LRR_dom_sf"/>
</dbReference>
<comment type="caution">
    <text evidence="4">The sequence shown here is derived from an EMBL/GenBank/DDBJ whole genome shotgun (WGS) entry which is preliminary data.</text>
</comment>
<dbReference type="InterPro" id="IPR002182">
    <property type="entry name" value="NB-ARC"/>
</dbReference>
<dbReference type="PANTHER" id="PTHR36766:SF69">
    <property type="entry name" value="DISEASE RESISTANCE PROTEIN RGA2-LIKE"/>
    <property type="match status" value="1"/>
</dbReference>
<evidence type="ECO:0000259" key="1">
    <source>
        <dbReference type="Pfam" id="PF00931"/>
    </source>
</evidence>
<dbReference type="InterPro" id="IPR057135">
    <property type="entry name" value="At4g27190-like_LRR"/>
</dbReference>
<dbReference type="PANTHER" id="PTHR36766">
    <property type="entry name" value="PLANT BROAD-SPECTRUM MILDEW RESISTANCE PROTEIN RPW8"/>
    <property type="match status" value="1"/>
</dbReference>
<evidence type="ECO:0000259" key="2">
    <source>
        <dbReference type="Pfam" id="PF05057"/>
    </source>
</evidence>
<evidence type="ECO:0000313" key="4">
    <source>
        <dbReference type="EMBL" id="KAL3679083.1"/>
    </source>
</evidence>
<accession>A0ABD3GIQ7</accession>
<dbReference type="SUPFAM" id="SSF52058">
    <property type="entry name" value="L domain-like"/>
    <property type="match status" value="1"/>
</dbReference>
<evidence type="ECO:0008006" key="6">
    <source>
        <dbReference type="Google" id="ProtNLM"/>
    </source>
</evidence>
<evidence type="ECO:0000259" key="3">
    <source>
        <dbReference type="Pfam" id="PF23247"/>
    </source>
</evidence>
<evidence type="ECO:0000313" key="5">
    <source>
        <dbReference type="Proteomes" id="UP001633002"/>
    </source>
</evidence>
<proteinExistence type="predicted"/>
<feature type="domain" description="DUF676" evidence="2">
    <location>
        <begin position="115"/>
        <end position="241"/>
    </location>
</feature>
<dbReference type="InterPro" id="IPR029058">
    <property type="entry name" value="AB_hydrolase_fold"/>
</dbReference>
<dbReference type="Proteomes" id="UP001633002">
    <property type="component" value="Unassembled WGS sequence"/>
</dbReference>
<dbReference type="Pfam" id="PF00931">
    <property type="entry name" value="NB-ARC"/>
    <property type="match status" value="1"/>
</dbReference>
<dbReference type="Gene3D" id="1.10.8.430">
    <property type="entry name" value="Helical domain of apoptotic protease-activating factors"/>
    <property type="match status" value="1"/>
</dbReference>
<dbReference type="Gene3D" id="3.40.50.300">
    <property type="entry name" value="P-loop containing nucleotide triphosphate hydrolases"/>
    <property type="match status" value="1"/>
</dbReference>
<organism evidence="4 5">
    <name type="scientific">Riccia sorocarpa</name>
    <dbReference type="NCBI Taxonomy" id="122646"/>
    <lineage>
        <taxon>Eukaryota</taxon>
        <taxon>Viridiplantae</taxon>
        <taxon>Streptophyta</taxon>
        <taxon>Embryophyta</taxon>
        <taxon>Marchantiophyta</taxon>
        <taxon>Marchantiopsida</taxon>
        <taxon>Marchantiidae</taxon>
        <taxon>Marchantiales</taxon>
        <taxon>Ricciaceae</taxon>
        <taxon>Riccia</taxon>
    </lineage>
</organism>
<name>A0ABD3GIQ7_9MARC</name>
<feature type="domain" description="Disease resistance protein At4g27190-like leucine-rich repeats" evidence="3">
    <location>
        <begin position="952"/>
        <end position="1059"/>
    </location>
</feature>
<feature type="domain" description="NB-ARC" evidence="1">
    <location>
        <begin position="368"/>
        <end position="524"/>
    </location>
</feature>
<dbReference type="Gene3D" id="3.40.50.1820">
    <property type="entry name" value="alpha/beta hydrolase"/>
    <property type="match status" value="1"/>
</dbReference>
<reference evidence="4 5" key="1">
    <citation type="submission" date="2024-09" db="EMBL/GenBank/DDBJ databases">
        <title>Chromosome-scale assembly of Riccia sorocarpa.</title>
        <authorList>
            <person name="Paukszto L."/>
        </authorList>
    </citation>
    <scope>NUCLEOTIDE SEQUENCE [LARGE SCALE GENOMIC DNA]</scope>
    <source>
        <strain evidence="4">LP-2024</strain>
        <tissue evidence="4">Aerial parts of the thallus</tissue>
    </source>
</reference>
<dbReference type="InterPro" id="IPR007751">
    <property type="entry name" value="DUF676_lipase-like"/>
</dbReference>
<dbReference type="InterPro" id="IPR027417">
    <property type="entry name" value="P-loop_NTPase"/>
</dbReference>
<dbReference type="SUPFAM" id="SSF52540">
    <property type="entry name" value="P-loop containing nucleoside triphosphate hydrolases"/>
    <property type="match status" value="1"/>
</dbReference>
<protein>
    <recommendedName>
        <fullName evidence="6">NB-ARC domain-containing protein</fullName>
    </recommendedName>
</protein>
<dbReference type="Pfam" id="PF23247">
    <property type="entry name" value="LRR_RPS2"/>
    <property type="match status" value="1"/>
</dbReference>